<dbReference type="KEGG" id="psoj:PHYSODRAFT_493196"/>
<evidence type="ECO:0000313" key="1">
    <source>
        <dbReference type="EMBL" id="EGZ20815.1"/>
    </source>
</evidence>
<protein>
    <submittedName>
        <fullName evidence="1">Uncharacterized protein</fullName>
    </submittedName>
</protein>
<accession>G4Z3V6</accession>
<dbReference type="GeneID" id="20656923"/>
<dbReference type="InParanoid" id="G4Z3V6"/>
<dbReference type="EMBL" id="JH159153">
    <property type="protein sequence ID" value="EGZ20815.1"/>
    <property type="molecule type" value="Genomic_DNA"/>
</dbReference>
<name>G4Z3V6_PHYSP</name>
<sequence>MNRKHAGNTYSTICTKLCAVRSFHRNSAGYDPVVNASHAILLRGIRRSTDPVVKQQPLTTRLLRSP</sequence>
<keyword evidence="2" id="KW-1185">Reference proteome</keyword>
<dbReference type="RefSeq" id="XP_009523532.1">
    <property type="nucleotide sequence ID" value="XM_009525237.1"/>
</dbReference>
<reference evidence="1 2" key="1">
    <citation type="journal article" date="2006" name="Science">
        <title>Phytophthora genome sequences uncover evolutionary origins and mechanisms of pathogenesis.</title>
        <authorList>
            <person name="Tyler B.M."/>
            <person name="Tripathy S."/>
            <person name="Zhang X."/>
            <person name="Dehal P."/>
            <person name="Jiang R.H."/>
            <person name="Aerts A."/>
            <person name="Arredondo F.D."/>
            <person name="Baxter L."/>
            <person name="Bensasson D."/>
            <person name="Beynon J.L."/>
            <person name="Chapman J."/>
            <person name="Damasceno C.M."/>
            <person name="Dorrance A.E."/>
            <person name="Dou D."/>
            <person name="Dickerman A.W."/>
            <person name="Dubchak I.L."/>
            <person name="Garbelotto M."/>
            <person name="Gijzen M."/>
            <person name="Gordon S.G."/>
            <person name="Govers F."/>
            <person name="Grunwald N.J."/>
            <person name="Huang W."/>
            <person name="Ivors K.L."/>
            <person name="Jones R.W."/>
            <person name="Kamoun S."/>
            <person name="Krampis K."/>
            <person name="Lamour K.H."/>
            <person name="Lee M.K."/>
            <person name="McDonald W.H."/>
            <person name="Medina M."/>
            <person name="Meijer H.J."/>
            <person name="Nordberg E.K."/>
            <person name="Maclean D.J."/>
            <person name="Ospina-Giraldo M.D."/>
            <person name="Morris P.F."/>
            <person name="Phuntumart V."/>
            <person name="Putnam N.H."/>
            <person name="Rash S."/>
            <person name="Rose J.K."/>
            <person name="Sakihama Y."/>
            <person name="Salamov A.A."/>
            <person name="Savidor A."/>
            <person name="Scheuring C.F."/>
            <person name="Smith B.M."/>
            <person name="Sobral B.W."/>
            <person name="Terry A."/>
            <person name="Torto-Alalibo T.A."/>
            <person name="Win J."/>
            <person name="Xu Z."/>
            <person name="Zhang H."/>
            <person name="Grigoriev I.V."/>
            <person name="Rokhsar D.S."/>
            <person name="Boore J.L."/>
        </authorList>
    </citation>
    <scope>NUCLEOTIDE SEQUENCE [LARGE SCALE GENOMIC DNA]</scope>
    <source>
        <strain evidence="1 2">P6497</strain>
    </source>
</reference>
<organism evidence="1 2">
    <name type="scientific">Phytophthora sojae (strain P6497)</name>
    <name type="common">Soybean stem and root rot agent</name>
    <name type="synonym">Phytophthora megasperma f. sp. glycines</name>
    <dbReference type="NCBI Taxonomy" id="1094619"/>
    <lineage>
        <taxon>Eukaryota</taxon>
        <taxon>Sar</taxon>
        <taxon>Stramenopiles</taxon>
        <taxon>Oomycota</taxon>
        <taxon>Peronosporomycetes</taxon>
        <taxon>Peronosporales</taxon>
        <taxon>Peronosporaceae</taxon>
        <taxon>Phytophthora</taxon>
    </lineage>
</organism>
<evidence type="ECO:0000313" key="2">
    <source>
        <dbReference type="Proteomes" id="UP000002640"/>
    </source>
</evidence>
<proteinExistence type="predicted"/>
<dbReference type="Proteomes" id="UP000002640">
    <property type="component" value="Unassembled WGS sequence"/>
</dbReference>
<gene>
    <name evidence="1" type="ORF">PHYSODRAFT_493196</name>
</gene>
<dbReference type="OMA" id="HRNSAGY"/>
<dbReference type="AlphaFoldDB" id="G4Z3V6"/>